<reference evidence="2" key="1">
    <citation type="submission" date="2017-05" db="EMBL/GenBank/DDBJ databases">
        <authorList>
            <person name="Macchi M."/>
            <person name="Festa S."/>
            <person name="Coppotelli B.M."/>
            <person name="Morelli I.S."/>
        </authorList>
    </citation>
    <scope>NUCLEOTIDE SEQUENCE [LARGE SCALE GENOMIC DNA]</scope>
    <source>
        <strain evidence="2">I</strain>
    </source>
</reference>
<dbReference type="EMBL" id="NHON01000173">
    <property type="protein sequence ID" value="OWJ56299.1"/>
    <property type="molecule type" value="Genomic_DNA"/>
</dbReference>
<sequence>MDRADAILKAVQRIYDAAASPDAWPGAVEAIAAAADGQRGSLLVEDQPQRRAELMIGWRWDPDHLSRMSAPGAPRTAPWAAGLPLGRAVRSLELKPERDFLRSDFYNQVVRPNGDFYGVVALVQQTPTHRSYVAVRRVLGAPDFADRDVAALQAVLPHLARTLELRRTIGIADLRLAGAMAVLDRIDLGLILCDAAGRPAYLNRRAEALVARPDGLTAGPAGIAAAQPEETRRLRHAVAMAAAAGAARPGLD</sequence>
<proteinExistence type="predicted"/>
<protein>
    <recommendedName>
        <fullName evidence="3">LuxR family transcriptional regulator</fullName>
    </recommendedName>
</protein>
<organism evidence="1 2">
    <name type="scientific">Inquilinus limosus</name>
    <dbReference type="NCBI Taxonomy" id="171674"/>
    <lineage>
        <taxon>Bacteria</taxon>
        <taxon>Pseudomonadati</taxon>
        <taxon>Pseudomonadota</taxon>
        <taxon>Alphaproteobacteria</taxon>
        <taxon>Rhodospirillales</taxon>
        <taxon>Rhodospirillaceae</taxon>
        <taxon>Inquilinus</taxon>
    </lineage>
</organism>
<gene>
    <name evidence="1" type="ORF">BWR60_35150</name>
</gene>
<dbReference type="RefSeq" id="WP_218823831.1">
    <property type="nucleotide sequence ID" value="NZ_NHON01000173.1"/>
</dbReference>
<comment type="caution">
    <text evidence="1">The sequence shown here is derived from an EMBL/GenBank/DDBJ whole genome shotgun (WGS) entry which is preliminary data.</text>
</comment>
<dbReference type="Proteomes" id="UP000196655">
    <property type="component" value="Unassembled WGS sequence"/>
</dbReference>
<name>A0A211YTI6_9PROT</name>
<evidence type="ECO:0000313" key="2">
    <source>
        <dbReference type="Proteomes" id="UP000196655"/>
    </source>
</evidence>
<feature type="non-terminal residue" evidence="1">
    <location>
        <position position="252"/>
    </location>
</feature>
<dbReference type="AlphaFoldDB" id="A0A211YTI6"/>
<keyword evidence="2" id="KW-1185">Reference proteome</keyword>
<evidence type="ECO:0008006" key="3">
    <source>
        <dbReference type="Google" id="ProtNLM"/>
    </source>
</evidence>
<accession>A0A211YTI6</accession>
<evidence type="ECO:0000313" key="1">
    <source>
        <dbReference type="EMBL" id="OWJ56299.1"/>
    </source>
</evidence>